<feature type="region of interest" description="Disordered" evidence="2">
    <location>
        <begin position="761"/>
        <end position="816"/>
    </location>
</feature>
<feature type="coiled-coil region" evidence="1">
    <location>
        <begin position="315"/>
        <end position="352"/>
    </location>
</feature>
<keyword evidence="3" id="KW-1133">Transmembrane helix</keyword>
<feature type="transmembrane region" description="Helical" evidence="3">
    <location>
        <begin position="84"/>
        <end position="106"/>
    </location>
</feature>
<feature type="compositionally biased region" description="Acidic residues" evidence="2">
    <location>
        <begin position="765"/>
        <end position="787"/>
    </location>
</feature>
<evidence type="ECO:0000256" key="3">
    <source>
        <dbReference type="SAM" id="Phobius"/>
    </source>
</evidence>
<keyword evidence="3" id="KW-0472">Membrane</keyword>
<feature type="transmembrane region" description="Helical" evidence="3">
    <location>
        <begin position="16"/>
        <end position="37"/>
    </location>
</feature>
<name>A0A517L8T4_9PEZI</name>
<keyword evidence="3" id="KW-0812">Transmembrane</keyword>
<dbReference type="AlphaFoldDB" id="A0A517L8T4"/>
<feature type="region of interest" description="Disordered" evidence="2">
    <location>
        <begin position="261"/>
        <end position="315"/>
    </location>
</feature>
<feature type="compositionally biased region" description="Basic and acidic residues" evidence="2">
    <location>
        <begin position="298"/>
        <end position="315"/>
    </location>
</feature>
<keyword evidence="5" id="KW-1185">Reference proteome</keyword>
<organism evidence="4 5">
    <name type="scientific">Venturia effusa</name>
    <dbReference type="NCBI Taxonomy" id="50376"/>
    <lineage>
        <taxon>Eukaryota</taxon>
        <taxon>Fungi</taxon>
        <taxon>Dikarya</taxon>
        <taxon>Ascomycota</taxon>
        <taxon>Pezizomycotina</taxon>
        <taxon>Dothideomycetes</taxon>
        <taxon>Pleosporomycetidae</taxon>
        <taxon>Venturiales</taxon>
        <taxon>Venturiaceae</taxon>
        <taxon>Venturia</taxon>
    </lineage>
</organism>
<evidence type="ECO:0000313" key="5">
    <source>
        <dbReference type="Proteomes" id="UP000316270"/>
    </source>
</evidence>
<sequence length="816" mass="92978">MAIIASILQVFQLVQYWPYTSACLLSFLTYLTLLGHVEQAFPRYRIQSLAEEISVVTFYQFFVGVFCIREAFSKYVGGRTLCVYSVFAPAHFGGVYLAITAVGIKIRPLLFESLGSVDDWLQSHNDLLTFIIIVNAAYYFHRYLEAADQETGSLPNLHAESQSQIVALSRANEELKLTITSQCAQIASDGSMLHQVRQRIEELELINSEQATELSEFSGIVAQNATITSELAREQQQFSALKDSYDAEKREKEAALRKYHDLRADPKQKKCMVPRRKVRQPTTLNQESNSASHNDSQSTKDKELSMRDETISGLRKQVETKIKELETREKENEQTKLKLTSLTNELDEEKRKGLEKDGKSENLLKKLETATCESTRKDQKIAELEKSLESSTSSSKLDKETIATLQKHLESNKYEAAEKDTRIASLIDELEFVKISSARKDDDIKNVQEELRATKDESEQKDSTIGILQAQCQEKDATISNLLFRGIKDERIKELEASANKPFSLAESQEIQRLNEALAHYATNYVSKDDAEKLFVERKAELAQESWAERTQALQEQATALRKQAEIEAAVAEKSFKGRLRAYAEKLKSKIATRDTKIWSLNAKLTKSDEEAFDREKQRKNDMLIKDHRIRCLNNRLKRAQADGLKLLELGSQLRKAKEANIQLGKIDENNSFLKSQLQLKEGQMKKMMAEAEALKTECRKVRLEKHDMMDDLKELDAFLARVATTVAEESIQFAHFQRFFGAIQGEKVKGIWDEWKQYSRAENEEVDSEPFSDDEEDMGDDGDREDAEGGEKDGYRIGVGFGSDQQGDYSEDEEF</sequence>
<accession>A0A517L8T4</accession>
<dbReference type="EMBL" id="CP042191">
    <property type="protein sequence ID" value="QDS72044.1"/>
    <property type="molecule type" value="Genomic_DNA"/>
</dbReference>
<feature type="coiled-coil region" evidence="1">
    <location>
        <begin position="437"/>
        <end position="464"/>
    </location>
</feature>
<protein>
    <submittedName>
        <fullName evidence="4">Uncharacterized protein</fullName>
    </submittedName>
</protein>
<evidence type="ECO:0000256" key="2">
    <source>
        <dbReference type="SAM" id="MobiDB-lite"/>
    </source>
</evidence>
<dbReference type="Proteomes" id="UP000316270">
    <property type="component" value="Chromosome 7"/>
</dbReference>
<proteinExistence type="predicted"/>
<feature type="compositionally biased region" description="Basic residues" evidence="2">
    <location>
        <begin position="269"/>
        <end position="279"/>
    </location>
</feature>
<keyword evidence="1" id="KW-0175">Coiled coil</keyword>
<evidence type="ECO:0000256" key="1">
    <source>
        <dbReference type="SAM" id="Coils"/>
    </source>
</evidence>
<feature type="coiled-coil region" evidence="1">
    <location>
        <begin position="678"/>
        <end position="705"/>
    </location>
</feature>
<reference evidence="4 5" key="1">
    <citation type="submission" date="2019-07" db="EMBL/GenBank/DDBJ databases">
        <title>Finished genome of Venturia effusa.</title>
        <authorList>
            <person name="Young C.A."/>
            <person name="Cox M.P."/>
            <person name="Ganley A.R.D."/>
            <person name="David W.J."/>
        </authorList>
    </citation>
    <scope>NUCLEOTIDE SEQUENCE [LARGE SCALE GENOMIC DNA]</scope>
    <source>
        <strain evidence="5">albino</strain>
    </source>
</reference>
<gene>
    <name evidence="4" type="ORF">FKW77_002437</name>
</gene>
<evidence type="ECO:0000313" key="4">
    <source>
        <dbReference type="EMBL" id="QDS72044.1"/>
    </source>
</evidence>
<feature type="compositionally biased region" description="Polar residues" evidence="2">
    <location>
        <begin position="280"/>
        <end position="297"/>
    </location>
</feature>